<dbReference type="STRING" id="1300222.I532_00415"/>
<dbReference type="Proteomes" id="UP000012081">
    <property type="component" value="Unassembled WGS sequence"/>
</dbReference>
<evidence type="ECO:0000313" key="2">
    <source>
        <dbReference type="EMBL" id="EMT54023.1"/>
    </source>
</evidence>
<comment type="caution">
    <text evidence="2">The sequence shown here is derived from an EMBL/GenBank/DDBJ whole genome shotgun (WGS) entry which is preliminary data.</text>
</comment>
<dbReference type="AlphaFoldDB" id="M8DKA0"/>
<dbReference type="RefSeq" id="WP_003385688.1">
    <property type="nucleotide sequence ID" value="NZ_APBN01000001.1"/>
</dbReference>
<dbReference type="PATRIC" id="fig|1300222.3.peg.87"/>
<evidence type="ECO:0000313" key="3">
    <source>
        <dbReference type="Proteomes" id="UP000012081"/>
    </source>
</evidence>
<feature type="region of interest" description="Disordered" evidence="1">
    <location>
        <begin position="136"/>
        <end position="158"/>
    </location>
</feature>
<organism evidence="2 3">
    <name type="scientific">Brevibacillus borstelensis AK1</name>
    <dbReference type="NCBI Taxonomy" id="1300222"/>
    <lineage>
        <taxon>Bacteria</taxon>
        <taxon>Bacillati</taxon>
        <taxon>Bacillota</taxon>
        <taxon>Bacilli</taxon>
        <taxon>Bacillales</taxon>
        <taxon>Paenibacillaceae</taxon>
        <taxon>Brevibacillus</taxon>
    </lineage>
</organism>
<keyword evidence="3" id="KW-1185">Reference proteome</keyword>
<dbReference type="OrthoDB" id="1905191at2"/>
<reference evidence="2 3" key="1">
    <citation type="submission" date="2013-03" db="EMBL/GenBank/DDBJ databases">
        <title>Assembly of a new bacterial strain Brevibacillus borstelensis AK1.</title>
        <authorList>
            <person name="Rajan I."/>
            <person name="PoliReddy D."/>
            <person name="Sugumar T."/>
            <person name="Rathinam K."/>
            <person name="Alqarawi S."/>
            <person name="Khalil A.B."/>
            <person name="Sivakumar N."/>
        </authorList>
    </citation>
    <scope>NUCLEOTIDE SEQUENCE [LARGE SCALE GENOMIC DNA]</scope>
    <source>
        <strain evidence="2 3">AK1</strain>
    </source>
</reference>
<accession>M8DKA0</accession>
<dbReference type="GeneID" id="89499554"/>
<evidence type="ECO:0000256" key="1">
    <source>
        <dbReference type="SAM" id="MobiDB-lite"/>
    </source>
</evidence>
<dbReference type="EMBL" id="APBN01000001">
    <property type="protein sequence ID" value="EMT54023.1"/>
    <property type="molecule type" value="Genomic_DNA"/>
</dbReference>
<sequence length="259" mass="29195">MKKKTIFAASAIWLVMWVLSIAWYEHKTLSELYILRHYERLPLFNEGYVWNLSFVKNTNDPREVRSIVVPGFPSAIRASGGDGNYHLDNYVSYRGVQFIIPNESDIPKKITELEVTFSDGSSQMVDIGELYLDEEREGEPSTVLSGYHSRGSENEGSATSRFAKDALLTNVTFLPAAVSAKDLEVSINDSLWEKGKTLSFSKGEPLKVSYRVVSEDGVSFAGTIHLHFRTSDGTEFVEEVPFRARSDRDQLLQAIRKGR</sequence>
<name>M8DKA0_9BACL</name>
<protein>
    <submittedName>
        <fullName evidence="2">Uncharacterized protein</fullName>
    </submittedName>
</protein>
<proteinExistence type="predicted"/>
<gene>
    <name evidence="2" type="ORF">I532_00415</name>
</gene>